<gene>
    <name evidence="2" type="ORF">GGR16_004967</name>
</gene>
<proteinExistence type="predicted"/>
<dbReference type="EMBL" id="JACIEN010000009">
    <property type="protein sequence ID" value="MBB4019907.1"/>
    <property type="molecule type" value="Genomic_DNA"/>
</dbReference>
<protein>
    <submittedName>
        <fullName evidence="2">Transglutaminase-like putative cysteine protease</fullName>
    </submittedName>
</protein>
<feature type="domain" description="Transglutaminase-like" evidence="1">
    <location>
        <begin position="160"/>
        <end position="225"/>
    </location>
</feature>
<dbReference type="Gene3D" id="3.10.620.30">
    <property type="match status" value="1"/>
</dbReference>
<keyword evidence="2" id="KW-0645">Protease</keyword>
<dbReference type="AlphaFoldDB" id="A0A840CCC9"/>
<dbReference type="InterPro" id="IPR013589">
    <property type="entry name" value="Bac_transglu_N"/>
</dbReference>
<dbReference type="GO" id="GO:0008233">
    <property type="term" value="F:peptidase activity"/>
    <property type="evidence" value="ECO:0007669"/>
    <property type="project" value="UniProtKB-KW"/>
</dbReference>
<dbReference type="GO" id="GO:0006508">
    <property type="term" value="P:proteolysis"/>
    <property type="evidence" value="ECO:0007669"/>
    <property type="project" value="UniProtKB-KW"/>
</dbReference>
<dbReference type="Pfam" id="PF08379">
    <property type="entry name" value="Bact_transglu_N"/>
    <property type="match status" value="1"/>
</dbReference>
<sequence length="275" mass="29588">MRIRVSHTTRYDYSPPAKSAIQLLRLTPRSHEGQHVRHWRIDVDAQCRLKAGEDALGNITHAFTLEGPIQSFSVTVDGEVETQDSAGVVRGTVERFPPGLFLRTTALTEPDDAILALAGEVREAMRRDPIAGLHDLSGTIHARMGFDTEATTTATKAGAALALGHGVCQDFAHIFISAARFLGVPARYVSGYLLRDDGLVVQEAGHAWAEAHVGGLGWVGFDPAHGLSPTDAYVRLAAALDYHGAAPILGSRYGGGQESLDVSVRVEHARRQIQS</sequence>
<dbReference type="SMART" id="SM00460">
    <property type="entry name" value="TGc"/>
    <property type="match status" value="1"/>
</dbReference>
<dbReference type="Proteomes" id="UP000577362">
    <property type="component" value="Unassembled WGS sequence"/>
</dbReference>
<dbReference type="SUPFAM" id="SSF54001">
    <property type="entry name" value="Cysteine proteinases"/>
    <property type="match status" value="1"/>
</dbReference>
<dbReference type="RefSeq" id="WP_183318727.1">
    <property type="nucleotide sequence ID" value="NZ_JACIEN010000009.1"/>
</dbReference>
<evidence type="ECO:0000313" key="3">
    <source>
        <dbReference type="Proteomes" id="UP000577362"/>
    </source>
</evidence>
<evidence type="ECO:0000259" key="1">
    <source>
        <dbReference type="SMART" id="SM00460"/>
    </source>
</evidence>
<evidence type="ECO:0000313" key="2">
    <source>
        <dbReference type="EMBL" id="MBB4019907.1"/>
    </source>
</evidence>
<dbReference type="PANTHER" id="PTHR33490">
    <property type="entry name" value="BLR5614 PROTEIN-RELATED"/>
    <property type="match status" value="1"/>
</dbReference>
<name>A0A840CCC9_9HYPH</name>
<organism evidence="2 3">
    <name type="scientific">Chelatococcus caeni</name>
    <dbReference type="NCBI Taxonomy" id="1348468"/>
    <lineage>
        <taxon>Bacteria</taxon>
        <taxon>Pseudomonadati</taxon>
        <taxon>Pseudomonadota</taxon>
        <taxon>Alphaproteobacteria</taxon>
        <taxon>Hyphomicrobiales</taxon>
        <taxon>Chelatococcaceae</taxon>
        <taxon>Chelatococcus</taxon>
    </lineage>
</organism>
<accession>A0A840CCC9</accession>
<dbReference type="Pfam" id="PF01841">
    <property type="entry name" value="Transglut_core"/>
    <property type="match status" value="1"/>
</dbReference>
<dbReference type="InterPro" id="IPR002931">
    <property type="entry name" value="Transglutaminase-like"/>
</dbReference>
<keyword evidence="2" id="KW-0378">Hydrolase</keyword>
<dbReference type="PANTHER" id="PTHR33490:SF6">
    <property type="entry name" value="SLL1049 PROTEIN"/>
    <property type="match status" value="1"/>
</dbReference>
<reference evidence="2 3" key="1">
    <citation type="submission" date="2020-08" db="EMBL/GenBank/DDBJ databases">
        <title>Genomic Encyclopedia of Type Strains, Phase IV (KMG-IV): sequencing the most valuable type-strain genomes for metagenomic binning, comparative biology and taxonomic classification.</title>
        <authorList>
            <person name="Goeker M."/>
        </authorList>
    </citation>
    <scope>NUCLEOTIDE SEQUENCE [LARGE SCALE GENOMIC DNA]</scope>
    <source>
        <strain evidence="2 3">DSM 103737</strain>
    </source>
</reference>
<keyword evidence="3" id="KW-1185">Reference proteome</keyword>
<comment type="caution">
    <text evidence="2">The sequence shown here is derived from an EMBL/GenBank/DDBJ whole genome shotgun (WGS) entry which is preliminary data.</text>
</comment>
<dbReference type="InterPro" id="IPR038765">
    <property type="entry name" value="Papain-like_cys_pep_sf"/>
</dbReference>